<name>A0A0A9AI15_ARUDO</name>
<reference evidence="1" key="2">
    <citation type="journal article" date="2015" name="Data Brief">
        <title>Shoot transcriptome of the giant reed, Arundo donax.</title>
        <authorList>
            <person name="Barrero R.A."/>
            <person name="Guerrero F.D."/>
            <person name="Moolhuijzen P."/>
            <person name="Goolsby J.A."/>
            <person name="Tidwell J."/>
            <person name="Bellgard S.E."/>
            <person name="Bellgard M.I."/>
        </authorList>
    </citation>
    <scope>NUCLEOTIDE SEQUENCE</scope>
    <source>
        <tissue evidence="1">Shoot tissue taken approximately 20 cm above the soil surface</tissue>
    </source>
</reference>
<proteinExistence type="predicted"/>
<sequence length="52" mass="5733">MNISSRGKKTVTQISYNPGQLIFDTTASLAESSMISHNEKKDNKSMVTCHAM</sequence>
<dbReference type="EMBL" id="GBRH01248397">
    <property type="protein sequence ID" value="JAD49498.1"/>
    <property type="molecule type" value="Transcribed_RNA"/>
</dbReference>
<organism evidence="1">
    <name type="scientific">Arundo donax</name>
    <name type="common">Giant reed</name>
    <name type="synonym">Donax arundinaceus</name>
    <dbReference type="NCBI Taxonomy" id="35708"/>
    <lineage>
        <taxon>Eukaryota</taxon>
        <taxon>Viridiplantae</taxon>
        <taxon>Streptophyta</taxon>
        <taxon>Embryophyta</taxon>
        <taxon>Tracheophyta</taxon>
        <taxon>Spermatophyta</taxon>
        <taxon>Magnoliopsida</taxon>
        <taxon>Liliopsida</taxon>
        <taxon>Poales</taxon>
        <taxon>Poaceae</taxon>
        <taxon>PACMAD clade</taxon>
        <taxon>Arundinoideae</taxon>
        <taxon>Arundineae</taxon>
        <taxon>Arundo</taxon>
    </lineage>
</organism>
<reference evidence="1" key="1">
    <citation type="submission" date="2014-09" db="EMBL/GenBank/DDBJ databases">
        <authorList>
            <person name="Magalhaes I.L.F."/>
            <person name="Oliveira U."/>
            <person name="Santos F.R."/>
            <person name="Vidigal T.H.D.A."/>
            <person name="Brescovit A.D."/>
            <person name="Santos A.J."/>
        </authorList>
    </citation>
    <scope>NUCLEOTIDE SEQUENCE</scope>
    <source>
        <tissue evidence="1">Shoot tissue taken approximately 20 cm above the soil surface</tissue>
    </source>
</reference>
<protein>
    <submittedName>
        <fullName evidence="1">Uncharacterized protein</fullName>
    </submittedName>
</protein>
<evidence type="ECO:0000313" key="1">
    <source>
        <dbReference type="EMBL" id="JAD49498.1"/>
    </source>
</evidence>
<dbReference type="AlphaFoldDB" id="A0A0A9AI15"/>
<accession>A0A0A9AI15</accession>